<comment type="similarity">
    <text evidence="2">Belongs to the major facilitator superfamily. MFSD6 family.</text>
</comment>
<evidence type="ECO:0000313" key="9">
    <source>
        <dbReference type="RefSeq" id="XP_065665000.1"/>
    </source>
</evidence>
<evidence type="ECO:0000259" key="7">
    <source>
        <dbReference type="Pfam" id="PF12832"/>
    </source>
</evidence>
<dbReference type="InterPro" id="IPR024989">
    <property type="entry name" value="MFS_assoc_dom"/>
</dbReference>
<dbReference type="PANTHER" id="PTHR16172">
    <property type="entry name" value="MAJOR FACILITATOR SUPERFAMILY DOMAIN-CONTAINING PROTEIN 6-LIKE"/>
    <property type="match status" value="1"/>
</dbReference>
<feature type="transmembrane region" description="Helical" evidence="6">
    <location>
        <begin position="271"/>
        <end position="294"/>
    </location>
</feature>
<dbReference type="Proteomes" id="UP001652625">
    <property type="component" value="Chromosome 11"/>
</dbReference>
<keyword evidence="8" id="KW-1185">Reference proteome</keyword>
<dbReference type="InterPro" id="IPR051717">
    <property type="entry name" value="MFS_MFSD6"/>
</dbReference>
<reference evidence="9" key="1">
    <citation type="submission" date="2025-08" db="UniProtKB">
        <authorList>
            <consortium name="RefSeq"/>
        </authorList>
    </citation>
    <scope>IDENTIFICATION</scope>
</reference>
<proteinExistence type="inferred from homology"/>
<protein>
    <submittedName>
        <fullName evidence="9">Major facilitator superfamily domain-containing protein 6</fullName>
    </submittedName>
</protein>
<keyword evidence="5 6" id="KW-0472">Membrane</keyword>
<feature type="transmembrane region" description="Helical" evidence="6">
    <location>
        <begin position="301"/>
        <end position="318"/>
    </location>
</feature>
<keyword evidence="3 6" id="KW-0812">Transmembrane</keyword>
<accession>A0ABM4CSV6</accession>
<dbReference type="Gene3D" id="1.20.1250.20">
    <property type="entry name" value="MFS general substrate transporter like domains"/>
    <property type="match status" value="2"/>
</dbReference>
<feature type="transmembrane region" description="Helical" evidence="6">
    <location>
        <begin position="138"/>
        <end position="158"/>
    </location>
</feature>
<feature type="transmembrane region" description="Helical" evidence="6">
    <location>
        <begin position="356"/>
        <end position="375"/>
    </location>
</feature>
<dbReference type="SUPFAM" id="SSF103473">
    <property type="entry name" value="MFS general substrate transporter"/>
    <property type="match status" value="1"/>
</dbReference>
<feature type="transmembrane region" description="Helical" evidence="6">
    <location>
        <begin position="90"/>
        <end position="111"/>
    </location>
</feature>
<comment type="subcellular location">
    <subcellularLocation>
        <location evidence="1">Membrane</location>
        <topology evidence="1">Multi-pass membrane protein</topology>
    </subcellularLocation>
</comment>
<gene>
    <name evidence="9" type="primary">LOC105843409</name>
</gene>
<feature type="transmembrane region" description="Helical" evidence="6">
    <location>
        <begin position="178"/>
        <end position="199"/>
    </location>
</feature>
<dbReference type="Pfam" id="PF12832">
    <property type="entry name" value="MFS_1_like"/>
    <property type="match status" value="1"/>
</dbReference>
<evidence type="ECO:0000256" key="4">
    <source>
        <dbReference type="ARBA" id="ARBA00022989"/>
    </source>
</evidence>
<dbReference type="PANTHER" id="PTHR16172:SF41">
    <property type="entry name" value="MAJOR FACILITATOR SUPERFAMILY DOMAIN-CONTAINING PROTEIN 6-LIKE"/>
    <property type="match status" value="1"/>
</dbReference>
<organism evidence="8 9">
    <name type="scientific">Hydra vulgaris</name>
    <name type="common">Hydra</name>
    <name type="synonym">Hydra attenuata</name>
    <dbReference type="NCBI Taxonomy" id="6087"/>
    <lineage>
        <taxon>Eukaryota</taxon>
        <taxon>Metazoa</taxon>
        <taxon>Cnidaria</taxon>
        <taxon>Hydrozoa</taxon>
        <taxon>Hydroidolina</taxon>
        <taxon>Anthoathecata</taxon>
        <taxon>Aplanulata</taxon>
        <taxon>Hydridae</taxon>
        <taxon>Hydra</taxon>
    </lineage>
</organism>
<evidence type="ECO:0000256" key="1">
    <source>
        <dbReference type="ARBA" id="ARBA00004141"/>
    </source>
</evidence>
<evidence type="ECO:0000256" key="3">
    <source>
        <dbReference type="ARBA" id="ARBA00022692"/>
    </source>
</evidence>
<feature type="transmembrane region" description="Helical" evidence="6">
    <location>
        <begin position="324"/>
        <end position="344"/>
    </location>
</feature>
<evidence type="ECO:0000256" key="6">
    <source>
        <dbReference type="SAM" id="Phobius"/>
    </source>
</evidence>
<feature type="transmembrane region" description="Helical" evidence="6">
    <location>
        <begin position="211"/>
        <end position="232"/>
    </location>
</feature>
<evidence type="ECO:0000256" key="5">
    <source>
        <dbReference type="ARBA" id="ARBA00023136"/>
    </source>
</evidence>
<feature type="transmembrane region" description="Helical" evidence="6">
    <location>
        <begin position="64"/>
        <end position="84"/>
    </location>
</feature>
<feature type="transmembrane region" description="Helical" evidence="6">
    <location>
        <begin position="425"/>
        <end position="445"/>
    </location>
</feature>
<dbReference type="RefSeq" id="XP_065665000.1">
    <property type="nucleotide sequence ID" value="XM_065808928.1"/>
</dbReference>
<evidence type="ECO:0000256" key="2">
    <source>
        <dbReference type="ARBA" id="ARBA00005241"/>
    </source>
</evidence>
<keyword evidence="4 6" id="KW-1133">Transmembrane helix</keyword>
<dbReference type="InterPro" id="IPR036259">
    <property type="entry name" value="MFS_trans_sf"/>
</dbReference>
<dbReference type="GeneID" id="105843409"/>
<sequence>MPTTKIFKTKNVKMSLKSIFNSIFRKDLLLAKLTYFFWNGKTVFVSYLPVFLEDIGFSPSRVTLIFSLYIISQFMGSIFWAFIADRLSKYTVIVVALTISATIFTLPQPFITSSFKIPRHNVTFMPSYKSKMNNEVKASLFFIVMNMLSSFFEGGLHGKVDNFIVDYIVENSSIKAYGIQRLFGSIGNALFAVLIGIVIEKKFFCSISIYTPIYIFHATLIFLFLASFYKIVFWAGRKKYSIIKLRQRQDHVKVKYPNFISVLKRFDVFPFYLFVFANGLAYGANMGIGMIHLLKLNASPTLLGINLLLMQVSSLVFYPLSSKIICLFGGPLSITFVSSIVYCVRFLLMRFINNPWLILPLQLTQGINGALFWVATIEYTYTKSNKLIGNLMFGSLNAIYKGASRSLGVLIAGYLYENCGAQSCFFYLAATMSFFSLTNIVYILYIKQSNSIESSPKLVDQCNSPTNDHNAQLTESEWDDAFFSGLLIAKRRRRSSFVMNIVQRFSTHKPAVRALINQNGNDIISCGTFRSLLS</sequence>
<name>A0ABM4CSV6_HYDVU</name>
<feature type="transmembrane region" description="Helical" evidence="6">
    <location>
        <begin position="35"/>
        <end position="52"/>
    </location>
</feature>
<feature type="domain" description="Major facilitator superfamily associated" evidence="7">
    <location>
        <begin position="32"/>
        <end position="425"/>
    </location>
</feature>
<evidence type="ECO:0000313" key="8">
    <source>
        <dbReference type="Proteomes" id="UP001652625"/>
    </source>
</evidence>